<dbReference type="Gene3D" id="2.60.40.420">
    <property type="entry name" value="Cupredoxins - blue copper proteins"/>
    <property type="match status" value="1"/>
</dbReference>
<keyword evidence="16 18" id="KW-0472">Membrane</keyword>
<dbReference type="NCBIfam" id="TIGR02866">
    <property type="entry name" value="CoxB"/>
    <property type="match status" value="1"/>
</dbReference>
<organism evidence="22">
    <name type="scientific">Grandidierella rubroantennata</name>
    <dbReference type="NCBI Taxonomy" id="2614733"/>
    <lineage>
        <taxon>Eukaryota</taxon>
        <taxon>Metazoa</taxon>
        <taxon>Ecdysozoa</taxon>
        <taxon>Arthropoda</taxon>
        <taxon>Crustacea</taxon>
        <taxon>Multicrustacea</taxon>
        <taxon>Malacostraca</taxon>
        <taxon>Eumalacostraca</taxon>
        <taxon>Peracarida</taxon>
        <taxon>Amphipoda</taxon>
        <taxon>Senticaudata</taxon>
        <taxon>Corophiida</taxon>
        <taxon>Corophiidira</taxon>
        <taxon>Corophioidea</taxon>
        <taxon>Corophiidae</taxon>
        <taxon>Grandidierella</taxon>
    </lineage>
</organism>
<dbReference type="GO" id="GO:0005507">
    <property type="term" value="F:copper ion binding"/>
    <property type="evidence" value="ECO:0007669"/>
    <property type="project" value="InterPro"/>
</dbReference>
<sequence length="229" mass="26549">MEELTLFHDFTMTIITVMTILVGLNMATIMFYKLTDRFLLHDQTIEIIWTTVPIFILLMVATPSLKALYMLDDPFNPNLTIKTIGHQWYWSYEYSNFPDLEFNSYMIPTEELSKSDSRLLETDNNIVLPYNTQIRMVITAADVIHAWTVPVLGVKADAVPGRLNQIMFSVKRPGLFYGQCSEICGANHSFMPIKLEITPMNIFVNWVKNFNLFSGWEKRKSFKLIMVNL</sequence>
<keyword evidence="5 18" id="KW-0813">Transport</keyword>
<dbReference type="Pfam" id="PF00116">
    <property type="entry name" value="COX2"/>
    <property type="match status" value="1"/>
</dbReference>
<keyword evidence="7 18" id="KW-0812">Transmembrane</keyword>
<dbReference type="PANTHER" id="PTHR22888:SF9">
    <property type="entry name" value="CYTOCHROME C OXIDASE SUBUNIT 2"/>
    <property type="match status" value="1"/>
</dbReference>
<keyword evidence="6 18" id="KW-0679">Respiratory chain</keyword>
<evidence type="ECO:0000259" key="20">
    <source>
        <dbReference type="PROSITE" id="PS50857"/>
    </source>
</evidence>
<evidence type="ECO:0000256" key="13">
    <source>
        <dbReference type="ARBA" id="ARBA00022989"/>
    </source>
</evidence>
<evidence type="ECO:0000256" key="15">
    <source>
        <dbReference type="ARBA" id="ARBA00023128"/>
    </source>
</evidence>
<dbReference type="EMBL" id="LC500463">
    <property type="protein sequence ID" value="BBN79990.1"/>
    <property type="molecule type" value="Genomic_DNA"/>
</dbReference>
<evidence type="ECO:0000256" key="5">
    <source>
        <dbReference type="ARBA" id="ARBA00022448"/>
    </source>
</evidence>
<evidence type="ECO:0000256" key="11">
    <source>
        <dbReference type="ARBA" id="ARBA00022967"/>
    </source>
</evidence>
<dbReference type="InterPro" id="IPR002429">
    <property type="entry name" value="CcO_II-like_C"/>
</dbReference>
<proteinExistence type="inferred from homology"/>
<dbReference type="Pfam" id="PF02790">
    <property type="entry name" value="COX2_TM"/>
    <property type="match status" value="1"/>
</dbReference>
<dbReference type="GO" id="GO:0042773">
    <property type="term" value="P:ATP synthesis coupled electron transport"/>
    <property type="evidence" value="ECO:0007669"/>
    <property type="project" value="TreeGrafter"/>
</dbReference>
<comment type="catalytic activity">
    <reaction evidence="17">
        <text>4 Fe(II)-[cytochrome c] + O2 + 8 H(+)(in) = 4 Fe(III)-[cytochrome c] + 2 H2O + 4 H(+)(out)</text>
        <dbReference type="Rhea" id="RHEA:11436"/>
        <dbReference type="Rhea" id="RHEA-COMP:10350"/>
        <dbReference type="Rhea" id="RHEA-COMP:14399"/>
        <dbReference type="ChEBI" id="CHEBI:15377"/>
        <dbReference type="ChEBI" id="CHEBI:15378"/>
        <dbReference type="ChEBI" id="CHEBI:15379"/>
        <dbReference type="ChEBI" id="CHEBI:29033"/>
        <dbReference type="ChEBI" id="CHEBI:29034"/>
        <dbReference type="EC" id="7.1.1.9"/>
    </reaction>
    <physiologicalReaction direction="left-to-right" evidence="17">
        <dbReference type="Rhea" id="RHEA:11437"/>
    </physiologicalReaction>
</comment>
<evidence type="ECO:0000256" key="14">
    <source>
        <dbReference type="ARBA" id="ARBA00023008"/>
    </source>
</evidence>
<dbReference type="InterPro" id="IPR014222">
    <property type="entry name" value="Cyt_c_oxidase_su2"/>
</dbReference>
<protein>
    <recommendedName>
        <fullName evidence="4 18">Cytochrome c oxidase subunit 2</fullName>
    </recommendedName>
</protein>
<dbReference type="SUPFAM" id="SSF81464">
    <property type="entry name" value="Cytochrome c oxidase subunit II-like, transmembrane region"/>
    <property type="match status" value="1"/>
</dbReference>
<gene>
    <name evidence="22" type="primary">cox2</name>
</gene>
<keyword evidence="8 18" id="KW-0479">Metal-binding</keyword>
<evidence type="ECO:0000256" key="17">
    <source>
        <dbReference type="ARBA" id="ARBA00049512"/>
    </source>
</evidence>
<dbReference type="SUPFAM" id="SSF49503">
    <property type="entry name" value="Cupredoxins"/>
    <property type="match status" value="1"/>
</dbReference>
<evidence type="ECO:0000256" key="12">
    <source>
        <dbReference type="ARBA" id="ARBA00022982"/>
    </source>
</evidence>
<feature type="transmembrane region" description="Helical" evidence="19">
    <location>
        <begin position="47"/>
        <end position="71"/>
    </location>
</feature>
<dbReference type="FunFam" id="2.60.40.420:FF:000001">
    <property type="entry name" value="Cytochrome c oxidase subunit 2"/>
    <property type="match status" value="1"/>
</dbReference>
<dbReference type="InterPro" id="IPR034210">
    <property type="entry name" value="CcO_II_C"/>
</dbReference>
<name>A0A5H2YI97_9CRUS</name>
<evidence type="ECO:0000259" key="21">
    <source>
        <dbReference type="PROSITE" id="PS50999"/>
    </source>
</evidence>
<feature type="transmembrane region" description="Helical" evidence="19">
    <location>
        <begin position="12"/>
        <end position="35"/>
    </location>
</feature>
<dbReference type="GO" id="GO:0004129">
    <property type="term" value="F:cytochrome-c oxidase activity"/>
    <property type="evidence" value="ECO:0007669"/>
    <property type="project" value="UniProtKB-EC"/>
</dbReference>
<evidence type="ECO:0000256" key="6">
    <source>
        <dbReference type="ARBA" id="ARBA00022660"/>
    </source>
</evidence>
<evidence type="ECO:0000256" key="10">
    <source>
        <dbReference type="ARBA" id="ARBA00022842"/>
    </source>
</evidence>
<evidence type="ECO:0000256" key="2">
    <source>
        <dbReference type="ARBA" id="ARBA00007866"/>
    </source>
</evidence>
<keyword evidence="11" id="KW-1278">Translocase</keyword>
<evidence type="ECO:0000313" key="22">
    <source>
        <dbReference type="EMBL" id="BBN79990.1"/>
    </source>
</evidence>
<keyword evidence="14 18" id="KW-0186">Copper</keyword>
<evidence type="ECO:0000256" key="4">
    <source>
        <dbReference type="ARBA" id="ARBA00015946"/>
    </source>
</evidence>
<evidence type="ECO:0000256" key="1">
    <source>
        <dbReference type="ARBA" id="ARBA00004448"/>
    </source>
</evidence>
<accession>A0A5H2YI97</accession>
<keyword evidence="9 18" id="KW-0999">Mitochondrion inner membrane</keyword>
<dbReference type="PROSITE" id="PS00078">
    <property type="entry name" value="COX2"/>
    <property type="match status" value="1"/>
</dbReference>
<evidence type="ECO:0000256" key="7">
    <source>
        <dbReference type="ARBA" id="ARBA00022692"/>
    </source>
</evidence>
<dbReference type="GO" id="GO:0005743">
    <property type="term" value="C:mitochondrial inner membrane"/>
    <property type="evidence" value="ECO:0007669"/>
    <property type="project" value="UniProtKB-SubCell"/>
</dbReference>
<keyword evidence="10" id="KW-0460">Magnesium</keyword>
<feature type="domain" description="Cytochrome oxidase subunit II transmembrane region profile" evidence="21">
    <location>
        <begin position="1"/>
        <end position="75"/>
    </location>
</feature>
<feature type="domain" description="Cytochrome oxidase subunit II copper A binding" evidence="20">
    <location>
        <begin position="76"/>
        <end position="209"/>
    </location>
</feature>
<dbReference type="PROSITE" id="PS50999">
    <property type="entry name" value="COX2_TM"/>
    <property type="match status" value="1"/>
</dbReference>
<dbReference type="GO" id="GO:0016491">
    <property type="term" value="F:oxidoreductase activity"/>
    <property type="evidence" value="ECO:0007669"/>
    <property type="project" value="InterPro"/>
</dbReference>
<keyword evidence="13 19" id="KW-1133">Transmembrane helix</keyword>
<dbReference type="AlphaFoldDB" id="A0A5H2YI97"/>
<dbReference type="InterPro" id="IPR011759">
    <property type="entry name" value="Cyt_c_oxidase_su2_TM_dom"/>
</dbReference>
<evidence type="ECO:0000256" key="3">
    <source>
        <dbReference type="ARBA" id="ARBA00011164"/>
    </source>
</evidence>
<dbReference type="InterPro" id="IPR036257">
    <property type="entry name" value="Cyt_c_oxidase_su2_TM_sf"/>
</dbReference>
<geneLocation type="mitochondrion" evidence="22"/>
<evidence type="ECO:0000256" key="19">
    <source>
        <dbReference type="SAM" id="Phobius"/>
    </source>
</evidence>
<comment type="subunit">
    <text evidence="3">Component of the cytochrome c oxidase (complex IV, CIV), a multisubunit enzyme composed of a catalytic core of 3 subunits and several supernumerary subunits. The complex exists as a monomer or a dimer and forms supercomplexes (SCs) in the inner mitochondrial membrane with ubiquinol-cytochrome c oxidoreductase (cytochrome b-c1 complex, complex III, CIII).</text>
</comment>
<dbReference type="CDD" id="cd13912">
    <property type="entry name" value="CcO_II_C"/>
    <property type="match status" value="1"/>
</dbReference>
<dbReference type="InterPro" id="IPR001505">
    <property type="entry name" value="Copper_CuA"/>
</dbReference>
<comment type="subcellular location">
    <subcellularLocation>
        <location evidence="1 18">Mitochondrion inner membrane</location>
        <topology evidence="1 18">Multi-pass membrane protein</topology>
    </subcellularLocation>
</comment>
<evidence type="ECO:0000256" key="18">
    <source>
        <dbReference type="RuleBase" id="RU000457"/>
    </source>
</evidence>
<dbReference type="PANTHER" id="PTHR22888">
    <property type="entry name" value="CYTOCHROME C OXIDASE, SUBUNIT II"/>
    <property type="match status" value="1"/>
</dbReference>
<comment type="function">
    <text evidence="18">Component of the cytochrome c oxidase, the last enzyme in the mitochondrial electron transport chain which drives oxidative phosphorylation. The respiratory chain contains 3 multisubunit complexes succinate dehydrogenase (complex II, CII), ubiquinol-cytochrome c oxidoreductase (cytochrome b-c1 complex, complex III, CIII) and cytochrome c oxidase (complex IV, CIV), that cooperate to transfer electrons derived from NADH and succinate to molecular oxygen, creating an electrochemical gradient over the inner membrane that drives transmembrane transport and the ATP synthase. Cytochrome c oxidase is the component of the respiratory chain that catalyzes the reduction of oxygen to water. Electrons originating from reduced cytochrome c in the intermembrane space (IMS) are transferred via the dinuclear copper A center (CU(A)) of subunit 2 and heme A of subunit 1 to the active site in subunit 1, a binuclear center (BNC) formed by heme A3 and copper B (CU(B)). The BNC reduces molecular oxygen to 2 water molecules using 4 electrons from cytochrome c in the IMS and 4 protons from the mitochondrial matrix.</text>
</comment>
<keyword evidence="12 18" id="KW-0249">Electron transport</keyword>
<evidence type="ECO:0000256" key="8">
    <source>
        <dbReference type="ARBA" id="ARBA00022723"/>
    </source>
</evidence>
<dbReference type="PRINTS" id="PR01166">
    <property type="entry name" value="CYCOXIDASEII"/>
</dbReference>
<evidence type="ECO:0000256" key="16">
    <source>
        <dbReference type="ARBA" id="ARBA00023136"/>
    </source>
</evidence>
<dbReference type="PROSITE" id="PS50857">
    <property type="entry name" value="COX2_CUA"/>
    <property type="match status" value="1"/>
</dbReference>
<dbReference type="InterPro" id="IPR045187">
    <property type="entry name" value="CcO_II"/>
</dbReference>
<reference evidence="22" key="1">
    <citation type="submission" date="2019-09" db="EMBL/GenBank/DDBJ databases">
        <title>The complete mitochondrial genome of three amphipod species of Grandidierella (Crustacea: Amphipoda) and implications of nuclear mitochondrial DNA.</title>
        <authorList>
            <person name="Hiki K."/>
            <person name="Ariyama H."/>
            <person name="Nakajima N."/>
            <person name="Watanabe H."/>
            <person name="Yamamoto H."/>
        </authorList>
    </citation>
    <scope>NUCLEOTIDE SEQUENCE</scope>
    <source>
        <strain evidence="22">Grubromt</strain>
    </source>
</reference>
<dbReference type="Gene3D" id="1.10.287.90">
    <property type="match status" value="1"/>
</dbReference>
<comment type="similarity">
    <text evidence="2 18">Belongs to the cytochrome c oxidase subunit 2 family.</text>
</comment>
<comment type="cofactor">
    <cofactor evidence="18">
        <name>Cu cation</name>
        <dbReference type="ChEBI" id="CHEBI:23378"/>
    </cofactor>
    <text evidence="18">Binds a copper A center.</text>
</comment>
<dbReference type="InterPro" id="IPR008972">
    <property type="entry name" value="Cupredoxin"/>
</dbReference>
<evidence type="ECO:0000256" key="9">
    <source>
        <dbReference type="ARBA" id="ARBA00022792"/>
    </source>
</evidence>
<keyword evidence="15 18" id="KW-0496">Mitochondrion</keyword>